<reference evidence="5" key="1">
    <citation type="journal article" date="2015" name="J. Biotechnol.">
        <title>The structure of the Cyberlindnera jadinii genome and its relation to Candida utilis analyzed by the occurrence of single nucleotide polymorphisms.</title>
        <authorList>
            <person name="Rupp O."/>
            <person name="Brinkrolf K."/>
            <person name="Buerth C."/>
            <person name="Kunigo M."/>
            <person name="Schneider J."/>
            <person name="Jaenicke S."/>
            <person name="Goesmann A."/>
            <person name="Puehler A."/>
            <person name="Jaeger K.-E."/>
            <person name="Ernst J.F."/>
        </authorList>
    </citation>
    <scope>NUCLEOTIDE SEQUENCE [LARGE SCALE GENOMIC DNA]</scope>
    <source>
        <strain evidence="5">ATCC 18201 / CBS 1600 / BCRC 20928 / JCM 3617 / NBRC 0987 / NRRL Y-1542</strain>
    </source>
</reference>
<protein>
    <recommendedName>
        <fullName evidence="3">Peptidase A2 domain-containing protein</fullName>
    </recommendedName>
</protein>
<dbReference type="GO" id="GO:0006508">
    <property type="term" value="P:proteolysis"/>
    <property type="evidence" value="ECO:0007669"/>
    <property type="project" value="InterPro"/>
</dbReference>
<dbReference type="Gene3D" id="2.40.70.10">
    <property type="entry name" value="Acid Proteases"/>
    <property type="match status" value="1"/>
</dbReference>
<dbReference type="AlphaFoldDB" id="A0A0H5C7W3"/>
<dbReference type="InterPro" id="IPR001969">
    <property type="entry name" value="Aspartic_peptidase_AS"/>
</dbReference>
<organism evidence="4 5">
    <name type="scientific">Cyberlindnera jadinii (strain ATCC 18201 / CBS 1600 / BCRC 20928 / JCM 3617 / NBRC 0987 / NRRL Y-1542)</name>
    <name type="common">Torula yeast</name>
    <name type="synonym">Candida utilis</name>
    <dbReference type="NCBI Taxonomy" id="983966"/>
    <lineage>
        <taxon>Eukaryota</taxon>
        <taxon>Fungi</taxon>
        <taxon>Dikarya</taxon>
        <taxon>Ascomycota</taxon>
        <taxon>Saccharomycotina</taxon>
        <taxon>Saccharomycetes</taxon>
        <taxon>Phaffomycetales</taxon>
        <taxon>Phaffomycetaceae</taxon>
        <taxon>Cyberlindnera</taxon>
    </lineage>
</organism>
<dbReference type="EMBL" id="CDQK01000005">
    <property type="protein sequence ID" value="CEP24261.1"/>
    <property type="molecule type" value="Genomic_DNA"/>
</dbReference>
<dbReference type="Proteomes" id="UP000038830">
    <property type="component" value="Unassembled WGS sequence"/>
</dbReference>
<keyword evidence="2" id="KW-0378">Hydrolase</keyword>
<dbReference type="PROSITE" id="PS00141">
    <property type="entry name" value="ASP_PROTEASE"/>
    <property type="match status" value="1"/>
</dbReference>
<keyword evidence="1" id="KW-0645">Protease</keyword>
<dbReference type="SUPFAM" id="SSF50630">
    <property type="entry name" value="Acid proteases"/>
    <property type="match status" value="1"/>
</dbReference>
<evidence type="ECO:0000313" key="5">
    <source>
        <dbReference type="Proteomes" id="UP000038830"/>
    </source>
</evidence>
<sequence length="219" mass="23438">MISFSSTVPAAPDFVISETPDDTQSPQLLSMDLSPTPIKILIDTGATTSVLSAITLEKLNTPHRFGQLTLSVCERNECASKLATDDQLFITVANGARIPVTRSACVNLQFGDETIHFRVLVVAALAGNTVLHDTLVLGKDLLTKLGYSVTTEGEKLGPVKLSTLVALPLDPEFAVYSAVLHSEPKPIEVIDAVADASAVSDRAISYLDPYEVVEKWLSS</sequence>
<dbReference type="PROSITE" id="PS50175">
    <property type="entry name" value="ASP_PROT_RETROV"/>
    <property type="match status" value="1"/>
</dbReference>
<evidence type="ECO:0000259" key="3">
    <source>
        <dbReference type="PROSITE" id="PS50175"/>
    </source>
</evidence>
<evidence type="ECO:0000256" key="1">
    <source>
        <dbReference type="ARBA" id="ARBA00022750"/>
    </source>
</evidence>
<accession>A0A0H5C7W3</accession>
<proteinExistence type="predicted"/>
<evidence type="ECO:0000256" key="2">
    <source>
        <dbReference type="ARBA" id="ARBA00022801"/>
    </source>
</evidence>
<feature type="domain" description="Peptidase A2" evidence="3">
    <location>
        <begin position="38"/>
        <end position="141"/>
    </location>
</feature>
<keyword evidence="1" id="KW-0064">Aspartyl protease</keyword>
<name>A0A0H5C7W3_CYBJN</name>
<gene>
    <name evidence="4" type="ORF">BN1211_5043</name>
</gene>
<dbReference type="InterPro" id="IPR021109">
    <property type="entry name" value="Peptidase_aspartic_dom_sf"/>
</dbReference>
<dbReference type="InterPro" id="IPR001995">
    <property type="entry name" value="Peptidase_A2_cat"/>
</dbReference>
<dbReference type="GO" id="GO:0004190">
    <property type="term" value="F:aspartic-type endopeptidase activity"/>
    <property type="evidence" value="ECO:0007669"/>
    <property type="project" value="UniProtKB-KW"/>
</dbReference>
<evidence type="ECO:0000313" key="4">
    <source>
        <dbReference type="EMBL" id="CEP24261.1"/>
    </source>
</evidence>